<dbReference type="Proteomes" id="UP001241110">
    <property type="component" value="Unassembled WGS sequence"/>
</dbReference>
<evidence type="ECO:0000313" key="1">
    <source>
        <dbReference type="EMBL" id="MDJ1485790.1"/>
    </source>
</evidence>
<sequence length="223" mass="26129">MESLQLHVGSEFVILKDYFHAPFTYKGMQSGIFLKYENASQNHIWFAESSYMRGSIQSSVSVKAHIQQIGCDFSYLHQVVKSLRNRERFRLYVGATLSNYGFFTNYNPDMEYSETQATLSLAMALSVRVSYQLKDAHQLGFVAQSPFVAWLYRPDYAFNGNDYTAVTWLGTNTNLRIALTYSYNWKRYWQLTTMYQYNYAEYMDPQAFFLLRHGLFVGVRKCF</sequence>
<dbReference type="AlphaFoldDB" id="A0AAE3QUM2"/>
<reference evidence="1" key="1">
    <citation type="submission" date="2023-05" db="EMBL/GenBank/DDBJ databases">
        <authorList>
            <person name="Zhang X."/>
        </authorList>
    </citation>
    <scope>NUCLEOTIDE SEQUENCE</scope>
    <source>
        <strain evidence="1">YF14B1</strain>
    </source>
</reference>
<evidence type="ECO:0000313" key="2">
    <source>
        <dbReference type="Proteomes" id="UP001241110"/>
    </source>
</evidence>
<name>A0AAE3QUM2_9BACT</name>
<accession>A0AAE3QUM2</accession>
<dbReference type="EMBL" id="JASJOS010000023">
    <property type="protein sequence ID" value="MDJ1485790.1"/>
    <property type="molecule type" value="Genomic_DNA"/>
</dbReference>
<dbReference type="RefSeq" id="WP_313988810.1">
    <property type="nucleotide sequence ID" value="NZ_JASJOS010000023.1"/>
</dbReference>
<gene>
    <name evidence="1" type="ORF">QNI16_35240</name>
</gene>
<proteinExistence type="predicted"/>
<organism evidence="1 2">
    <name type="scientific">Xanthocytophaga flava</name>
    <dbReference type="NCBI Taxonomy" id="3048013"/>
    <lineage>
        <taxon>Bacteria</taxon>
        <taxon>Pseudomonadati</taxon>
        <taxon>Bacteroidota</taxon>
        <taxon>Cytophagia</taxon>
        <taxon>Cytophagales</taxon>
        <taxon>Rhodocytophagaceae</taxon>
        <taxon>Xanthocytophaga</taxon>
    </lineage>
</organism>
<comment type="caution">
    <text evidence="1">The sequence shown here is derived from an EMBL/GenBank/DDBJ whole genome shotgun (WGS) entry which is preliminary data.</text>
</comment>
<protein>
    <submittedName>
        <fullName evidence="1">Uncharacterized protein</fullName>
    </submittedName>
</protein>